<feature type="transmembrane region" description="Helical" evidence="1">
    <location>
        <begin position="207"/>
        <end position="229"/>
    </location>
</feature>
<accession>A0A1Q9EZG0</accession>
<dbReference type="EMBL" id="LSRX01000037">
    <property type="protein sequence ID" value="OLQ12874.1"/>
    <property type="molecule type" value="Genomic_DNA"/>
</dbReference>
<protein>
    <submittedName>
        <fullName evidence="2">Uncharacterized protein</fullName>
    </submittedName>
</protein>
<dbReference type="Proteomes" id="UP000186817">
    <property type="component" value="Unassembled WGS sequence"/>
</dbReference>
<dbReference type="AlphaFoldDB" id="A0A1Q9EZG0"/>
<keyword evidence="1" id="KW-0812">Transmembrane</keyword>
<keyword evidence="3" id="KW-1185">Reference proteome</keyword>
<evidence type="ECO:0000256" key="1">
    <source>
        <dbReference type="SAM" id="Phobius"/>
    </source>
</evidence>
<gene>
    <name evidence="2" type="ORF">AK812_SmicGene3167</name>
</gene>
<sequence length="322" mass="35677">MVDLKALDWPLSRAEKKDLVLPCWCDGDPNHPFQEYEELPLFFHRDYREVVRHDEGHLPPTFRKGTEAYDRFARFLEAMQQGDVFIPRESASGESFSAAAPVSGSAETTKTKVAVPIGHVLGLEGAIARGEMVELEAQPFVRIGSTPDPLGRILGGLSTVRDGNCGVETLILLLERMPHVALEQDIGPPSHSARMLTKIITTRNPRLQTIIIIIIILIIMIFVAMAVMADIESFAASAGDVTVQPVAYNEDRVKSLRSHDARAREWARGWAQRALAEPCDDEERVANSHITAWQILGEATKKISDVVSDPSVEWDRVADCTC</sequence>
<dbReference type="OrthoDB" id="429122at2759"/>
<reference evidence="2 3" key="1">
    <citation type="submission" date="2016-02" db="EMBL/GenBank/DDBJ databases">
        <title>Genome analysis of coral dinoflagellate symbionts highlights evolutionary adaptations to a symbiotic lifestyle.</title>
        <authorList>
            <person name="Aranda M."/>
            <person name="Li Y."/>
            <person name="Liew Y.J."/>
            <person name="Baumgarten S."/>
            <person name="Simakov O."/>
            <person name="Wilson M."/>
            <person name="Piel J."/>
            <person name="Ashoor H."/>
            <person name="Bougouffa S."/>
            <person name="Bajic V.B."/>
            <person name="Ryu T."/>
            <person name="Ravasi T."/>
            <person name="Bayer T."/>
            <person name="Micklem G."/>
            <person name="Kim H."/>
            <person name="Bhak J."/>
            <person name="Lajeunesse T.C."/>
            <person name="Voolstra C.R."/>
        </authorList>
    </citation>
    <scope>NUCLEOTIDE SEQUENCE [LARGE SCALE GENOMIC DNA]</scope>
    <source>
        <strain evidence="2 3">CCMP2467</strain>
    </source>
</reference>
<name>A0A1Q9EZG0_SYMMI</name>
<evidence type="ECO:0000313" key="2">
    <source>
        <dbReference type="EMBL" id="OLQ12874.1"/>
    </source>
</evidence>
<proteinExistence type="predicted"/>
<organism evidence="2 3">
    <name type="scientific">Symbiodinium microadriaticum</name>
    <name type="common">Dinoflagellate</name>
    <name type="synonym">Zooxanthella microadriatica</name>
    <dbReference type="NCBI Taxonomy" id="2951"/>
    <lineage>
        <taxon>Eukaryota</taxon>
        <taxon>Sar</taxon>
        <taxon>Alveolata</taxon>
        <taxon>Dinophyceae</taxon>
        <taxon>Suessiales</taxon>
        <taxon>Symbiodiniaceae</taxon>
        <taxon>Symbiodinium</taxon>
    </lineage>
</organism>
<comment type="caution">
    <text evidence="2">The sequence shown here is derived from an EMBL/GenBank/DDBJ whole genome shotgun (WGS) entry which is preliminary data.</text>
</comment>
<keyword evidence="1" id="KW-0472">Membrane</keyword>
<keyword evidence="1" id="KW-1133">Transmembrane helix</keyword>
<evidence type="ECO:0000313" key="3">
    <source>
        <dbReference type="Proteomes" id="UP000186817"/>
    </source>
</evidence>